<dbReference type="Pfam" id="PF02622">
    <property type="entry name" value="DUF179"/>
    <property type="match status" value="1"/>
</dbReference>
<evidence type="ECO:0000313" key="4">
    <source>
        <dbReference type="Proteomes" id="UP000238196"/>
    </source>
</evidence>
<gene>
    <name evidence="3" type="ORF">C4K68_05750</name>
</gene>
<dbReference type="NCBIfam" id="NF001266">
    <property type="entry name" value="PRK00228.1-1"/>
    <property type="match status" value="1"/>
</dbReference>
<dbReference type="OrthoDB" id="9807486at2"/>
<sequence length="190" mass="21293">MTTSALTSLSDQFLIAMPSMRDPHFARTVTYIFDHNEQGAMGLIVNRPLEMHLDEILGHMDMSQPRPLKRNPPIFIGGPVKTERGFVLHRNTEREWQSSFRINDQLSLTTSVDVLEAIAQDQGPTDYLIALGYSGWSEGQLEHELAENAWLTCKADYRILFNTPVEQRLDAAARSIGVDLTLLSTQAGHG</sequence>
<dbReference type="SUPFAM" id="SSF143456">
    <property type="entry name" value="VC0467-like"/>
    <property type="match status" value="1"/>
</dbReference>
<name>A0A2S5KUA7_9PROT</name>
<dbReference type="PANTHER" id="PTHR30327">
    <property type="entry name" value="UNCHARACTERIZED PROTEIN YQGE"/>
    <property type="match status" value="1"/>
</dbReference>
<proteinExistence type="inferred from homology"/>
<evidence type="ECO:0000256" key="1">
    <source>
        <dbReference type="ARBA" id="ARBA00009600"/>
    </source>
</evidence>
<dbReference type="EMBL" id="PRLP01000016">
    <property type="protein sequence ID" value="PPC78340.1"/>
    <property type="molecule type" value="Genomic_DNA"/>
</dbReference>
<dbReference type="Proteomes" id="UP000238196">
    <property type="component" value="Unassembled WGS sequence"/>
</dbReference>
<evidence type="ECO:0000313" key="3">
    <source>
        <dbReference type="EMBL" id="PPC78340.1"/>
    </source>
</evidence>
<evidence type="ECO:0000256" key="2">
    <source>
        <dbReference type="HAMAP-Rule" id="MF_00758"/>
    </source>
</evidence>
<dbReference type="Gene3D" id="3.40.1740.10">
    <property type="entry name" value="VC0467-like"/>
    <property type="match status" value="1"/>
</dbReference>
<comment type="similarity">
    <text evidence="1 2">Belongs to the UPF0301 (AlgH) family.</text>
</comment>
<dbReference type="PANTHER" id="PTHR30327:SF1">
    <property type="entry name" value="UPF0301 PROTEIN YQGE"/>
    <property type="match status" value="1"/>
</dbReference>
<accession>A0A2S5KUA7</accession>
<dbReference type="InterPro" id="IPR003774">
    <property type="entry name" value="AlgH-like"/>
</dbReference>
<comment type="caution">
    <text evidence="3">The sequence shown here is derived from an EMBL/GenBank/DDBJ whole genome shotgun (WGS) entry which is preliminary data.</text>
</comment>
<protein>
    <recommendedName>
        <fullName evidence="2">UPF0301 protein C4K68_05750</fullName>
    </recommendedName>
</protein>
<dbReference type="HAMAP" id="MF_00758">
    <property type="entry name" value="UPF0301"/>
    <property type="match status" value="1"/>
</dbReference>
<organism evidence="3 4">
    <name type="scientific">Proteobacteria bacterium 228</name>
    <dbReference type="NCBI Taxonomy" id="2083153"/>
    <lineage>
        <taxon>Bacteria</taxon>
        <taxon>Pseudomonadati</taxon>
        <taxon>Pseudomonadota</taxon>
    </lineage>
</organism>
<dbReference type="GO" id="GO:0005829">
    <property type="term" value="C:cytosol"/>
    <property type="evidence" value="ECO:0007669"/>
    <property type="project" value="TreeGrafter"/>
</dbReference>
<reference evidence="3 4" key="1">
    <citation type="submission" date="2018-02" db="EMBL/GenBank/DDBJ databases">
        <title>novel marine gammaproteobacteria from coastal saline agro ecosystem.</title>
        <authorList>
            <person name="Krishnan R."/>
            <person name="Ramesh Kumar N."/>
        </authorList>
    </citation>
    <scope>NUCLEOTIDE SEQUENCE [LARGE SCALE GENOMIC DNA]</scope>
    <source>
        <strain evidence="3 4">228</strain>
    </source>
</reference>
<dbReference type="AlphaFoldDB" id="A0A2S5KUA7"/>